<feature type="compositionally biased region" description="Polar residues" evidence="1">
    <location>
        <begin position="1"/>
        <end position="10"/>
    </location>
</feature>
<feature type="region of interest" description="Disordered" evidence="1">
    <location>
        <begin position="1"/>
        <end position="72"/>
    </location>
</feature>
<evidence type="ECO:0000313" key="2">
    <source>
        <dbReference type="EMBL" id="CAL4209016.1"/>
    </source>
</evidence>
<comment type="caution">
    <text evidence="2">The sequence shown here is derived from an EMBL/GenBank/DDBJ whole genome shotgun (WGS) entry which is preliminary data.</text>
</comment>
<gene>
    <name evidence="2" type="ORF">MNOR_LOCUS38197</name>
</gene>
<evidence type="ECO:0000313" key="3">
    <source>
        <dbReference type="Proteomes" id="UP001497623"/>
    </source>
</evidence>
<dbReference type="EMBL" id="CAXKWB010084320">
    <property type="protein sequence ID" value="CAL4209016.1"/>
    <property type="molecule type" value="Genomic_DNA"/>
</dbReference>
<dbReference type="Proteomes" id="UP001497623">
    <property type="component" value="Unassembled WGS sequence"/>
</dbReference>
<protein>
    <recommendedName>
        <fullName evidence="4">Microtubule-associated protein Jupiter</fullName>
    </recommendedName>
</protein>
<sequence length="100" mass="10616">MNSETSQSLGGTPHPKGRGGDQGKGNLNSNSDEVNFETLQSLGGNPPRKRMQLDDNPNAVDGGPSQTFGSLGKSKRVLEGGSIEKQSIKCSKDIGWMLKE</sequence>
<name>A0AAV2SLI3_MEGNR</name>
<keyword evidence="3" id="KW-1185">Reference proteome</keyword>
<organism evidence="2 3">
    <name type="scientific">Meganyctiphanes norvegica</name>
    <name type="common">Northern krill</name>
    <name type="synonym">Thysanopoda norvegica</name>
    <dbReference type="NCBI Taxonomy" id="48144"/>
    <lineage>
        <taxon>Eukaryota</taxon>
        <taxon>Metazoa</taxon>
        <taxon>Ecdysozoa</taxon>
        <taxon>Arthropoda</taxon>
        <taxon>Crustacea</taxon>
        <taxon>Multicrustacea</taxon>
        <taxon>Malacostraca</taxon>
        <taxon>Eumalacostraca</taxon>
        <taxon>Eucarida</taxon>
        <taxon>Euphausiacea</taxon>
        <taxon>Euphausiidae</taxon>
        <taxon>Meganyctiphanes</taxon>
    </lineage>
</organism>
<proteinExistence type="predicted"/>
<accession>A0AAV2SLI3</accession>
<evidence type="ECO:0000256" key="1">
    <source>
        <dbReference type="SAM" id="MobiDB-lite"/>
    </source>
</evidence>
<evidence type="ECO:0008006" key="4">
    <source>
        <dbReference type="Google" id="ProtNLM"/>
    </source>
</evidence>
<reference evidence="2 3" key="1">
    <citation type="submission" date="2024-05" db="EMBL/GenBank/DDBJ databases">
        <authorList>
            <person name="Wallberg A."/>
        </authorList>
    </citation>
    <scope>NUCLEOTIDE SEQUENCE [LARGE SCALE GENOMIC DNA]</scope>
</reference>
<feature type="compositionally biased region" description="Polar residues" evidence="1">
    <location>
        <begin position="25"/>
        <end position="43"/>
    </location>
</feature>
<dbReference type="AlphaFoldDB" id="A0AAV2SLI3"/>